<feature type="coiled-coil region" evidence="4">
    <location>
        <begin position="388"/>
        <end position="415"/>
    </location>
</feature>
<gene>
    <name evidence="6" type="ORF">ACFFJ8_31410</name>
</gene>
<dbReference type="InterPro" id="IPR018062">
    <property type="entry name" value="HTH_AraC-typ_CS"/>
</dbReference>
<keyword evidence="2" id="KW-0238">DNA-binding</keyword>
<dbReference type="Pfam" id="PF01497">
    <property type="entry name" value="Peripla_BP_2"/>
    <property type="match status" value="1"/>
</dbReference>
<evidence type="ECO:0000259" key="5">
    <source>
        <dbReference type="PROSITE" id="PS01124"/>
    </source>
</evidence>
<evidence type="ECO:0000313" key="6">
    <source>
        <dbReference type="EMBL" id="MFC0395869.1"/>
    </source>
</evidence>
<evidence type="ECO:0000313" key="7">
    <source>
        <dbReference type="Proteomes" id="UP001589818"/>
    </source>
</evidence>
<dbReference type="InterPro" id="IPR002491">
    <property type="entry name" value="ABC_transptr_periplasmic_BD"/>
</dbReference>
<dbReference type="InterPro" id="IPR020449">
    <property type="entry name" value="Tscrpt_reg_AraC-type_HTH"/>
</dbReference>
<dbReference type="InterPro" id="IPR050204">
    <property type="entry name" value="AraC_XylS_family_regulators"/>
</dbReference>
<keyword evidence="1" id="KW-0805">Transcription regulation</keyword>
<sequence length="538" mass="61320">MREGVPQSAVSPSLFYRLIGVAVNKYGSHEEQTSQNNERYRILVITDGDGRLVMDGEGYRLERGKCFIAMPGITVRSEAGKHGLMCYELTFEVLQLIGEAGLTAADGQSHPSFPCVGEVNCSPFSQCLEWVEALYGQSLSETADELALFDQHMRFQELLRCIFRQNLAASLVQSSRQAVESTIELLRRDYGDPWTVSRMAAMANVGRWHYTRMFKEMTGQVPLQYLSGIRIDQAKHLLQSTDDRLFDIAQNVGFGNEFYFNRRFKQTVGLSPGQYRRHYREDIRVFAPFLEDFLLAVGITPIVQCSLSMWGTQSYLGLDHIPAVQLTNKQVVPLPCKPDLIMVDCGFPMQWDCGYFEKQAPLYRMSNQGEDWQATLRTVADLLGRGKNVKINEVIDNYERKADAARKKLRAIRHQTVAFLRVSADEILLYAGQDKGFTGPVLYGDLELTPHPLVQQLTRHVRRAALTPELLARLDADLLFVTFEMSEREKKRLLRTSLWQSLPAVQHNRVFEVDFLSWMNYGILSHSKKIDDVLRVLA</sequence>
<dbReference type="InterPro" id="IPR018060">
    <property type="entry name" value="HTH_AraC"/>
</dbReference>
<feature type="domain" description="HTH araC/xylS-type" evidence="5">
    <location>
        <begin position="180"/>
        <end position="278"/>
    </location>
</feature>
<comment type="caution">
    <text evidence="6">The sequence shown here is derived from an EMBL/GenBank/DDBJ whole genome shotgun (WGS) entry which is preliminary data.</text>
</comment>
<dbReference type="SMART" id="SM00342">
    <property type="entry name" value="HTH_ARAC"/>
    <property type="match status" value="1"/>
</dbReference>
<proteinExistence type="predicted"/>
<keyword evidence="7" id="KW-1185">Reference proteome</keyword>
<organism evidence="6 7">
    <name type="scientific">Paenibacillus mendelii</name>
    <dbReference type="NCBI Taxonomy" id="206163"/>
    <lineage>
        <taxon>Bacteria</taxon>
        <taxon>Bacillati</taxon>
        <taxon>Bacillota</taxon>
        <taxon>Bacilli</taxon>
        <taxon>Bacillales</taxon>
        <taxon>Paenibacillaceae</taxon>
        <taxon>Paenibacillus</taxon>
    </lineage>
</organism>
<keyword evidence="3" id="KW-0804">Transcription</keyword>
<dbReference type="Pfam" id="PF12833">
    <property type="entry name" value="HTH_18"/>
    <property type="match status" value="1"/>
</dbReference>
<keyword evidence="4" id="KW-0175">Coiled coil</keyword>
<dbReference type="Gene3D" id="1.10.10.60">
    <property type="entry name" value="Homeodomain-like"/>
    <property type="match status" value="2"/>
</dbReference>
<dbReference type="PANTHER" id="PTHR46796">
    <property type="entry name" value="HTH-TYPE TRANSCRIPTIONAL ACTIVATOR RHAS-RELATED"/>
    <property type="match status" value="1"/>
</dbReference>
<dbReference type="RefSeq" id="WP_256555131.1">
    <property type="nucleotide sequence ID" value="NZ_JANHOF010000002.1"/>
</dbReference>
<dbReference type="PROSITE" id="PS00041">
    <property type="entry name" value="HTH_ARAC_FAMILY_1"/>
    <property type="match status" value="1"/>
</dbReference>
<dbReference type="PRINTS" id="PR00032">
    <property type="entry name" value="HTHARAC"/>
</dbReference>
<evidence type="ECO:0000256" key="3">
    <source>
        <dbReference type="ARBA" id="ARBA00023163"/>
    </source>
</evidence>
<dbReference type="SUPFAM" id="SSF46689">
    <property type="entry name" value="Homeodomain-like"/>
    <property type="match status" value="2"/>
</dbReference>
<dbReference type="PROSITE" id="PS01124">
    <property type="entry name" value="HTH_ARAC_FAMILY_2"/>
    <property type="match status" value="1"/>
</dbReference>
<dbReference type="Gene3D" id="3.40.50.1980">
    <property type="entry name" value="Nitrogenase molybdenum iron protein domain"/>
    <property type="match status" value="1"/>
</dbReference>
<evidence type="ECO:0000256" key="4">
    <source>
        <dbReference type="SAM" id="Coils"/>
    </source>
</evidence>
<dbReference type="PANTHER" id="PTHR46796:SF13">
    <property type="entry name" value="HTH-TYPE TRANSCRIPTIONAL ACTIVATOR RHAS"/>
    <property type="match status" value="1"/>
</dbReference>
<dbReference type="EMBL" id="JBHLVF010000047">
    <property type="protein sequence ID" value="MFC0395869.1"/>
    <property type="molecule type" value="Genomic_DNA"/>
</dbReference>
<protein>
    <submittedName>
        <fullName evidence="6">Helix-turn-helix domain-containing protein</fullName>
    </submittedName>
</protein>
<evidence type="ECO:0000256" key="2">
    <source>
        <dbReference type="ARBA" id="ARBA00023125"/>
    </source>
</evidence>
<accession>A0ABV6JIY5</accession>
<dbReference type="InterPro" id="IPR009057">
    <property type="entry name" value="Homeodomain-like_sf"/>
</dbReference>
<dbReference type="Proteomes" id="UP001589818">
    <property type="component" value="Unassembled WGS sequence"/>
</dbReference>
<name>A0ABV6JIY5_9BACL</name>
<reference evidence="6 7" key="1">
    <citation type="submission" date="2024-09" db="EMBL/GenBank/DDBJ databases">
        <authorList>
            <person name="Sun Q."/>
            <person name="Mori K."/>
        </authorList>
    </citation>
    <scope>NUCLEOTIDE SEQUENCE [LARGE SCALE GENOMIC DNA]</scope>
    <source>
        <strain evidence="6 7">CCM 4839</strain>
    </source>
</reference>
<evidence type="ECO:0000256" key="1">
    <source>
        <dbReference type="ARBA" id="ARBA00023015"/>
    </source>
</evidence>
<dbReference type="SUPFAM" id="SSF53807">
    <property type="entry name" value="Helical backbone' metal receptor"/>
    <property type="match status" value="1"/>
</dbReference>